<dbReference type="Gene3D" id="3.30.70.260">
    <property type="match status" value="1"/>
</dbReference>
<dbReference type="InterPro" id="IPR008927">
    <property type="entry name" value="6-PGluconate_DH-like_C_sf"/>
</dbReference>
<evidence type="ECO:0000256" key="7">
    <source>
        <dbReference type="ARBA" id="ARBA00023141"/>
    </source>
</evidence>
<accession>A0A4R6UJ56</accession>
<protein>
    <recommendedName>
        <fullName evidence="3">Prephenate dehydrogenase</fullName>
        <ecNumber evidence="2">1.3.1.12</ecNumber>
    </recommendedName>
</protein>
<dbReference type="InterPro" id="IPR036291">
    <property type="entry name" value="NAD(P)-bd_dom_sf"/>
</dbReference>
<evidence type="ECO:0000313" key="11">
    <source>
        <dbReference type="EMBL" id="TDQ45449.1"/>
    </source>
</evidence>
<sequence length="381" mass="42446">MNKGKKANAMNIAIVGAAGAFGRWFTAFFQREMSAQILAHDPALTDSVSIEHIVREADVLLFCTPTRHSTAIIEQFVQASKAVVREQPALWLDITSIKSAPIQAMKQSDAEVVGLHPMCAAPSAPTMRGKVMIVCRERLHHWQSWFEHFLATLQAEILELPVARHDPLMAQIQGVVHASAIAQALQIGALPESAEQLWALRSPAYALSQASIGRILRSNAAIYQDIQFDNVYVQDALRGYIAQLQHLVDLLEQGDETARQQWRQHFDLAAEKLGATYCEQQHQQFEQLSCLLSDLAEPEDLILHLHSDRPGALRELLQIFEQQQLNLRSIHSARQLDGRVLFRIGLEQARSNAVVQSALRQIQQQGLATLVSTSRSAPVQS</sequence>
<dbReference type="GO" id="GO:0008977">
    <property type="term" value="F:prephenate dehydrogenase (NAD+) activity"/>
    <property type="evidence" value="ECO:0007669"/>
    <property type="project" value="UniProtKB-EC"/>
</dbReference>
<dbReference type="GO" id="GO:0004665">
    <property type="term" value="F:prephenate dehydrogenase (NADP+) activity"/>
    <property type="evidence" value="ECO:0007669"/>
    <property type="project" value="InterPro"/>
</dbReference>
<comment type="pathway">
    <text evidence="1">Amino-acid biosynthesis; L-tyrosine biosynthesis; (4-hydroxyphenyl)pyruvate from prephenate (NAD(+) route): step 1/1.</text>
</comment>
<keyword evidence="5" id="KW-0560">Oxidoreductase</keyword>
<organism evidence="11 12">
    <name type="scientific">Permianibacter aggregans</name>
    <dbReference type="NCBI Taxonomy" id="1510150"/>
    <lineage>
        <taxon>Bacteria</taxon>
        <taxon>Pseudomonadati</taxon>
        <taxon>Pseudomonadota</taxon>
        <taxon>Gammaproteobacteria</taxon>
        <taxon>Pseudomonadales</taxon>
        <taxon>Pseudomonadaceae</taxon>
        <taxon>Permianibacter</taxon>
    </lineage>
</organism>
<dbReference type="InterPro" id="IPR046825">
    <property type="entry name" value="PDH_C"/>
</dbReference>
<evidence type="ECO:0000313" key="12">
    <source>
        <dbReference type="Proteomes" id="UP000295375"/>
    </source>
</evidence>
<dbReference type="SUPFAM" id="SSF51735">
    <property type="entry name" value="NAD(P)-binding Rossmann-fold domains"/>
    <property type="match status" value="1"/>
</dbReference>
<evidence type="ECO:0000259" key="10">
    <source>
        <dbReference type="PROSITE" id="PS51671"/>
    </source>
</evidence>
<dbReference type="AlphaFoldDB" id="A0A4R6UJ56"/>
<evidence type="ECO:0000256" key="4">
    <source>
        <dbReference type="ARBA" id="ARBA00022498"/>
    </source>
</evidence>
<keyword evidence="12" id="KW-1185">Reference proteome</keyword>
<dbReference type="InterPro" id="IPR002912">
    <property type="entry name" value="ACT_dom"/>
</dbReference>
<dbReference type="PANTHER" id="PTHR21363:SF0">
    <property type="entry name" value="PREPHENATE DEHYDROGENASE [NADP(+)]"/>
    <property type="match status" value="1"/>
</dbReference>
<dbReference type="GO" id="GO:0070403">
    <property type="term" value="F:NAD+ binding"/>
    <property type="evidence" value="ECO:0007669"/>
    <property type="project" value="InterPro"/>
</dbReference>
<keyword evidence="6" id="KW-0520">NAD</keyword>
<dbReference type="PROSITE" id="PS51671">
    <property type="entry name" value="ACT"/>
    <property type="match status" value="1"/>
</dbReference>
<evidence type="ECO:0000256" key="2">
    <source>
        <dbReference type="ARBA" id="ARBA00012068"/>
    </source>
</evidence>
<dbReference type="EMBL" id="SNYM01000020">
    <property type="protein sequence ID" value="TDQ45449.1"/>
    <property type="molecule type" value="Genomic_DNA"/>
</dbReference>
<name>A0A4R6UJ56_9GAMM</name>
<keyword evidence="7" id="KW-0028">Amino-acid biosynthesis</keyword>
<comment type="caution">
    <text evidence="11">The sequence shown here is derived from an EMBL/GenBank/DDBJ whole genome shotgun (WGS) entry which is preliminary data.</text>
</comment>
<evidence type="ECO:0000256" key="1">
    <source>
        <dbReference type="ARBA" id="ARBA00005067"/>
    </source>
</evidence>
<dbReference type="OrthoDB" id="5939631at2"/>
<dbReference type="PANTHER" id="PTHR21363">
    <property type="entry name" value="PREPHENATE DEHYDROGENASE"/>
    <property type="match status" value="1"/>
</dbReference>
<dbReference type="InterPro" id="IPR003099">
    <property type="entry name" value="Prephen_DH"/>
</dbReference>
<dbReference type="Gene3D" id="3.40.50.720">
    <property type="entry name" value="NAD(P)-binding Rossmann-like Domain"/>
    <property type="match status" value="1"/>
</dbReference>
<evidence type="ECO:0000256" key="3">
    <source>
        <dbReference type="ARBA" id="ARBA00016891"/>
    </source>
</evidence>
<dbReference type="UniPathway" id="UPA00122">
    <property type="reaction ID" value="UER00961"/>
</dbReference>
<dbReference type="Gene3D" id="1.10.3660.10">
    <property type="entry name" value="6-phosphogluconate dehydrogenase C-terminal like domain"/>
    <property type="match status" value="1"/>
</dbReference>
<dbReference type="SUPFAM" id="SSF48179">
    <property type="entry name" value="6-phosphogluconate dehydrogenase C-terminal domain-like"/>
    <property type="match status" value="1"/>
</dbReference>
<dbReference type="Proteomes" id="UP000295375">
    <property type="component" value="Unassembled WGS sequence"/>
</dbReference>
<dbReference type="SUPFAM" id="SSF55021">
    <property type="entry name" value="ACT-like"/>
    <property type="match status" value="1"/>
</dbReference>
<dbReference type="GO" id="GO:0006571">
    <property type="term" value="P:tyrosine biosynthetic process"/>
    <property type="evidence" value="ECO:0007669"/>
    <property type="project" value="UniProtKB-UniPathway"/>
</dbReference>
<dbReference type="EC" id="1.3.1.12" evidence="2"/>
<keyword evidence="7" id="KW-0057">Aromatic amino acid biosynthesis</keyword>
<proteinExistence type="predicted"/>
<feature type="domain" description="Prephenate/arogenate dehydrogenase" evidence="9">
    <location>
        <begin position="10"/>
        <end position="284"/>
    </location>
</feature>
<dbReference type="Pfam" id="PF01842">
    <property type="entry name" value="ACT"/>
    <property type="match status" value="1"/>
</dbReference>
<feature type="domain" description="ACT" evidence="10">
    <location>
        <begin position="301"/>
        <end position="381"/>
    </location>
</feature>
<dbReference type="InterPro" id="IPR046826">
    <property type="entry name" value="PDH_N"/>
</dbReference>
<evidence type="ECO:0000259" key="9">
    <source>
        <dbReference type="PROSITE" id="PS51176"/>
    </source>
</evidence>
<dbReference type="Pfam" id="PF02153">
    <property type="entry name" value="PDH_N"/>
    <property type="match status" value="1"/>
</dbReference>
<dbReference type="Pfam" id="PF20463">
    <property type="entry name" value="PDH_C"/>
    <property type="match status" value="1"/>
</dbReference>
<gene>
    <name evidence="11" type="ORF">EV696_12026</name>
</gene>
<keyword evidence="4" id="KW-0827">Tyrosine biosynthesis</keyword>
<dbReference type="InterPro" id="IPR050812">
    <property type="entry name" value="Preph/Arog_dehydrog"/>
</dbReference>
<evidence type="ECO:0000256" key="5">
    <source>
        <dbReference type="ARBA" id="ARBA00023002"/>
    </source>
</evidence>
<dbReference type="InterPro" id="IPR045865">
    <property type="entry name" value="ACT-like_dom_sf"/>
</dbReference>
<evidence type="ECO:0000256" key="6">
    <source>
        <dbReference type="ARBA" id="ARBA00023027"/>
    </source>
</evidence>
<reference evidence="11 12" key="1">
    <citation type="submission" date="2019-03" db="EMBL/GenBank/DDBJ databases">
        <title>Genomic Encyclopedia of Type Strains, Phase IV (KMG-IV): sequencing the most valuable type-strain genomes for metagenomic binning, comparative biology and taxonomic classification.</title>
        <authorList>
            <person name="Goeker M."/>
        </authorList>
    </citation>
    <scope>NUCLEOTIDE SEQUENCE [LARGE SCALE GENOMIC DNA]</scope>
    <source>
        <strain evidence="11 12">DSM 103792</strain>
    </source>
</reference>
<comment type="catalytic activity">
    <reaction evidence="8">
        <text>prephenate + NAD(+) = 3-(4-hydroxyphenyl)pyruvate + CO2 + NADH</text>
        <dbReference type="Rhea" id="RHEA:13869"/>
        <dbReference type="ChEBI" id="CHEBI:16526"/>
        <dbReference type="ChEBI" id="CHEBI:29934"/>
        <dbReference type="ChEBI" id="CHEBI:36242"/>
        <dbReference type="ChEBI" id="CHEBI:57540"/>
        <dbReference type="ChEBI" id="CHEBI:57945"/>
        <dbReference type="EC" id="1.3.1.12"/>
    </reaction>
</comment>
<dbReference type="PROSITE" id="PS51176">
    <property type="entry name" value="PDH_ADH"/>
    <property type="match status" value="1"/>
</dbReference>
<evidence type="ECO:0000256" key="8">
    <source>
        <dbReference type="ARBA" id="ARBA00049260"/>
    </source>
</evidence>